<dbReference type="EMBL" id="JADOUA010000001">
    <property type="protein sequence ID" value="MBG6089489.1"/>
    <property type="molecule type" value="Genomic_DNA"/>
</dbReference>
<sequence>MRTFSSGEKAGRRRPPFARGGSRTWLRWTAVCAIALLPALMMEGRGAVAAKRSLPAAGVNSNVDGFPVLFNETGANAGLKLWVIGHHGYVPGTAPKISCVDVATGTLCPVKNGVGTWPLPLNTKAIPFNTGTAGDISTSQVVQFVTDPSRTKVFYPAITRTASPGYPNGSVGAGCLDLQNQYNCAYTPLAPLTSTAGQSNVNGITGFVRANSQLHGVTTSGQVVCMNTSNQQPCNGQPYAGGVPPNEDKAGLGPGNFIGSMTAVNERLYITSNGRNPARNTSPHDPTLSCFDTGTAAPCAGWGTKVLTTAADAYISTSVFPAYNAGGTVTGVCTVTGKQSVAAPTVACFDLNGAAMATPPGLADVFPGGGVGSVSFQPTSLAVGGNLRTYFPFYSQDSRYPGAALCYNWSTQARCTQFPTPNRHPGVNGGNVRDYAYVGGVNCLYGSGDRRYAFSMNPATGEHGC</sequence>
<evidence type="ECO:0000313" key="1">
    <source>
        <dbReference type="EMBL" id="MBG6089489.1"/>
    </source>
</evidence>
<dbReference type="AlphaFoldDB" id="A0A931DEA0"/>
<dbReference type="RefSeq" id="WP_197012090.1">
    <property type="nucleotide sequence ID" value="NZ_BAABES010000004.1"/>
</dbReference>
<evidence type="ECO:0000313" key="2">
    <source>
        <dbReference type="Proteomes" id="UP000614047"/>
    </source>
</evidence>
<name>A0A931DEA0_9ACTN</name>
<dbReference type="Proteomes" id="UP000614047">
    <property type="component" value="Unassembled WGS sequence"/>
</dbReference>
<keyword evidence="2" id="KW-1185">Reference proteome</keyword>
<reference evidence="1" key="1">
    <citation type="submission" date="2020-11" db="EMBL/GenBank/DDBJ databases">
        <title>Sequencing the genomes of 1000 actinobacteria strains.</title>
        <authorList>
            <person name="Klenk H.-P."/>
        </authorList>
    </citation>
    <scope>NUCLEOTIDE SEQUENCE</scope>
    <source>
        <strain evidence="1">DSM 43175</strain>
    </source>
</reference>
<proteinExistence type="predicted"/>
<organism evidence="1 2">
    <name type="scientific">Actinomadura viridis</name>
    <dbReference type="NCBI Taxonomy" id="58110"/>
    <lineage>
        <taxon>Bacteria</taxon>
        <taxon>Bacillati</taxon>
        <taxon>Actinomycetota</taxon>
        <taxon>Actinomycetes</taxon>
        <taxon>Streptosporangiales</taxon>
        <taxon>Thermomonosporaceae</taxon>
        <taxon>Actinomadura</taxon>
    </lineage>
</organism>
<comment type="caution">
    <text evidence="1">The sequence shown here is derived from an EMBL/GenBank/DDBJ whole genome shotgun (WGS) entry which is preliminary data.</text>
</comment>
<protein>
    <submittedName>
        <fullName evidence="1">Uncharacterized protein</fullName>
    </submittedName>
</protein>
<gene>
    <name evidence="1" type="ORF">IW256_003602</name>
</gene>
<accession>A0A931DEA0</accession>